<evidence type="ECO:0000313" key="1">
    <source>
        <dbReference type="EMBL" id="ANI90935.1"/>
    </source>
</evidence>
<evidence type="ECO:0000313" key="2">
    <source>
        <dbReference type="Proteomes" id="UP000186104"/>
    </source>
</evidence>
<organism evidence="1 2">
    <name type="scientific">Dietzia timorensis</name>
    <dbReference type="NCBI Taxonomy" id="499555"/>
    <lineage>
        <taxon>Bacteria</taxon>
        <taxon>Bacillati</taxon>
        <taxon>Actinomycetota</taxon>
        <taxon>Actinomycetes</taxon>
        <taxon>Mycobacteriales</taxon>
        <taxon>Dietziaceae</taxon>
        <taxon>Dietzia</taxon>
    </lineage>
</organism>
<proteinExistence type="predicted"/>
<dbReference type="KEGG" id="dtm:BJL86_0124"/>
<name>A0A173LFD8_9ACTN</name>
<dbReference type="AlphaFoldDB" id="A0A173LFD8"/>
<dbReference type="EMBL" id="CP015961">
    <property type="protein sequence ID" value="ANI90935.1"/>
    <property type="molecule type" value="Genomic_DNA"/>
</dbReference>
<sequence>MQYFLYLCEPRVAPEHDGVLYAPHFSASLRHVRPDSLRLADVFPAARGVSRLHRVPRPPEALSLAFDELAQRLEIPGHRSAVAREIVVARS</sequence>
<dbReference type="STRING" id="499555.BJL86_0124"/>
<dbReference type="Proteomes" id="UP000186104">
    <property type="component" value="Chromosome"/>
</dbReference>
<accession>A0A173LFD8</accession>
<protein>
    <submittedName>
        <fullName evidence="1">Uncharacterized protein</fullName>
    </submittedName>
</protein>
<reference evidence="1 2" key="1">
    <citation type="submission" date="2016-06" db="EMBL/GenBank/DDBJ databases">
        <title>Complete genome sequence of a saline-alkali tolerant type strain Dietzia timorensis ID05-A0528T.</title>
        <authorList>
            <person name="Wu X."/>
        </authorList>
    </citation>
    <scope>NUCLEOTIDE SEQUENCE [LARGE SCALE GENOMIC DNA]</scope>
    <source>
        <strain evidence="1 2">ID05-A0528</strain>
    </source>
</reference>
<gene>
    <name evidence="1" type="ORF">BJL86_0124</name>
</gene>
<keyword evidence="2" id="KW-1185">Reference proteome</keyword>